<dbReference type="EMBL" id="JAAKDE010000004">
    <property type="protein sequence ID" value="MBA2132426.1"/>
    <property type="molecule type" value="Genomic_DNA"/>
</dbReference>
<dbReference type="RefSeq" id="WP_181338877.1">
    <property type="nucleotide sequence ID" value="NZ_JAAKDE010000004.1"/>
</dbReference>
<dbReference type="Gene3D" id="1.20.890.20">
    <property type="entry name" value="mpn423 like domain"/>
    <property type="match status" value="1"/>
</dbReference>
<dbReference type="Proteomes" id="UP000657177">
    <property type="component" value="Unassembled WGS sequence"/>
</dbReference>
<dbReference type="InterPro" id="IPR010383">
    <property type="entry name" value="Glyco_hydrolase_94_b-supersand"/>
</dbReference>
<dbReference type="Gene3D" id="1.50.10.10">
    <property type="match status" value="1"/>
</dbReference>
<dbReference type="Pfam" id="PF06165">
    <property type="entry name" value="GH94_b-supersand"/>
    <property type="match status" value="1"/>
</dbReference>
<evidence type="ECO:0000259" key="3">
    <source>
        <dbReference type="Pfam" id="PF06165"/>
    </source>
</evidence>
<dbReference type="Gene3D" id="2.60.420.10">
    <property type="entry name" value="Maltose phosphorylase, domain 3"/>
    <property type="match status" value="1"/>
</dbReference>
<organism evidence="5 6">
    <name type="scientific">Capillibacterium thermochitinicola</name>
    <dbReference type="NCBI Taxonomy" id="2699427"/>
    <lineage>
        <taxon>Bacteria</taxon>
        <taxon>Bacillati</taxon>
        <taxon>Bacillota</taxon>
        <taxon>Capillibacterium</taxon>
    </lineage>
</organism>
<evidence type="ECO:0000259" key="4">
    <source>
        <dbReference type="Pfam" id="PF17167"/>
    </source>
</evidence>
<dbReference type="Pfam" id="PF17167">
    <property type="entry name" value="Glyco_hydro_94"/>
    <property type="match status" value="1"/>
</dbReference>
<proteinExistence type="predicted"/>
<evidence type="ECO:0000313" key="5">
    <source>
        <dbReference type="EMBL" id="MBA2132426.1"/>
    </source>
</evidence>
<keyword evidence="2 5" id="KW-0808">Transferase</keyword>
<dbReference type="SMART" id="SM01068">
    <property type="entry name" value="CBM_X"/>
    <property type="match status" value="1"/>
</dbReference>
<dbReference type="Gene3D" id="2.70.98.40">
    <property type="entry name" value="Glycoside hydrolase, family 65, N-terminal domain"/>
    <property type="match status" value="1"/>
</dbReference>
<dbReference type="InterPro" id="IPR011013">
    <property type="entry name" value="Gal_mutarotase_sf_dom"/>
</dbReference>
<dbReference type="GO" id="GO:0016757">
    <property type="term" value="F:glycosyltransferase activity"/>
    <property type="evidence" value="ECO:0007669"/>
    <property type="project" value="UniProtKB-KW"/>
</dbReference>
<sequence>MRYGYFDNEKREYIILNPVTPMSWVNYLGTADYCGIISNNAAGYAFYKSAKTGRLLRFRFNSIPMDRPGRYVYLRDNTDGDYWSASWQPVGKPLSVYKNICRHGLGYTVFESEYKGIKSEFRVFVPVDRPIELWEVEVTNTGSEERDLSLFTYAEWCFWHMDQDLTNFQYILYTCRMGYLEEGIIDYSIRLWPNQRPQGFMASVLPVVSFDTDREAFIGLYRHEGNPEAVERGVCANSLAQGGNPCAALQNRFTLKPGETKYALFILGIGDAATYGVECRRRYARREQVAAEFQKLQDYWAERLAHFTCATPSAELDTMVNIWNQYQCHTTFNWSRSASFNEAGGRDGLGYRDTNQDTLGVVHAIPDLVRDKLVDLLKGQLSFGAAMHSVQPLTWTQGAHNVPEESRIFSDDHLWLLISVPAYLKETGDFDFLNLMVPYADEGTASVYDHLKQALEFSWSKRGPHGLLLGLAADWNDCLNLKGKGESIWSTFLYCLALDEFITLASYLGQEADAAHFRQYRQAIQESIDRYAWDGKWFLRGYLDSGKKLGGQESEQTKIFLNSQTWAVIARVAAEDRLKQAMDSVQELLATEHGIIKNYPAYREHILEVGAVTDFPPGLKENAAIFCHTNTWAVIAEALLGRGDRAFAYYRSFLPAAKNDRADVYTMEPYVYAQFITGKEHPQYFGRARNSWLTGTAAWSFVAVSQYILGIRPAYDGLVIDPVIPQDWPGFEVTRRFRGKKLTIKVRNPHRTGRGVAEMKLNGKIIPGKVIPLAQMQNENLVEVVLG</sequence>
<gene>
    <name evidence="5" type="ORF">G5B42_02555</name>
</gene>
<protein>
    <submittedName>
        <fullName evidence="5">Glycosyl transferase</fullName>
    </submittedName>
</protein>
<name>A0A8J6HQX8_9FIRM</name>
<accession>A0A8J6HQX8</accession>
<evidence type="ECO:0000256" key="2">
    <source>
        <dbReference type="ARBA" id="ARBA00022679"/>
    </source>
</evidence>
<feature type="domain" description="Glycosyl hydrolase 94 supersandwich" evidence="3">
    <location>
        <begin position="11"/>
        <end position="284"/>
    </location>
</feature>
<dbReference type="AlphaFoldDB" id="A0A8J6HQX8"/>
<keyword evidence="1" id="KW-0328">Glycosyltransferase</keyword>
<feature type="domain" description="Glycosyl hydrolase 94 catalytic" evidence="4">
    <location>
        <begin position="299"/>
        <end position="710"/>
    </location>
</feature>
<dbReference type="GO" id="GO:0030246">
    <property type="term" value="F:carbohydrate binding"/>
    <property type="evidence" value="ECO:0007669"/>
    <property type="project" value="InterPro"/>
</dbReference>
<reference evidence="5" key="1">
    <citation type="submission" date="2020-06" db="EMBL/GenBank/DDBJ databases">
        <title>Novel chitinolytic bacterium.</title>
        <authorList>
            <person name="Ungkulpasvich U."/>
            <person name="Kosugi A."/>
            <person name="Uke A."/>
        </authorList>
    </citation>
    <scope>NUCLEOTIDE SEQUENCE</scope>
    <source>
        <strain evidence="5">UUS1-1</strain>
    </source>
</reference>
<comment type="caution">
    <text evidence="5">The sequence shown here is derived from an EMBL/GenBank/DDBJ whole genome shotgun (WGS) entry which is preliminary data.</text>
</comment>
<evidence type="ECO:0000313" key="6">
    <source>
        <dbReference type="Proteomes" id="UP000657177"/>
    </source>
</evidence>
<dbReference type="PANTHER" id="PTHR37469:SF3">
    <property type="entry name" value="PUTATIVE-RELATED"/>
    <property type="match status" value="1"/>
</dbReference>
<dbReference type="InterPro" id="IPR052047">
    <property type="entry name" value="GH94_Enzymes"/>
</dbReference>
<dbReference type="CDD" id="cd11755">
    <property type="entry name" value="GH94N_ChBP_like"/>
    <property type="match status" value="1"/>
</dbReference>
<dbReference type="InterPro" id="IPR012341">
    <property type="entry name" value="6hp_glycosidase-like_sf"/>
</dbReference>
<dbReference type="SUPFAM" id="SSF74650">
    <property type="entry name" value="Galactose mutarotase-like"/>
    <property type="match status" value="1"/>
</dbReference>
<dbReference type="InterPro" id="IPR037828">
    <property type="entry name" value="GH94N_ChBP"/>
</dbReference>
<dbReference type="InterPro" id="IPR033432">
    <property type="entry name" value="GH94_catalytic"/>
</dbReference>
<keyword evidence="6" id="KW-1185">Reference proteome</keyword>
<dbReference type="GO" id="GO:0005975">
    <property type="term" value="P:carbohydrate metabolic process"/>
    <property type="evidence" value="ECO:0007669"/>
    <property type="project" value="InterPro"/>
</dbReference>
<dbReference type="InterPro" id="IPR008928">
    <property type="entry name" value="6-hairpin_glycosidase_sf"/>
</dbReference>
<dbReference type="InterPro" id="IPR037018">
    <property type="entry name" value="GH65_N"/>
</dbReference>
<evidence type="ECO:0000256" key="1">
    <source>
        <dbReference type="ARBA" id="ARBA00022676"/>
    </source>
</evidence>
<dbReference type="PANTHER" id="PTHR37469">
    <property type="entry name" value="CELLOBIONIC ACID PHOSPHORYLASE-RELATED"/>
    <property type="match status" value="1"/>
</dbReference>
<dbReference type="SUPFAM" id="SSF48208">
    <property type="entry name" value="Six-hairpin glycosidases"/>
    <property type="match status" value="1"/>
</dbReference>